<accession>A0A7V5HXU0</accession>
<reference evidence="9" key="1">
    <citation type="journal article" date="2020" name="mSystems">
        <title>Genome- and Community-Level Interaction Insights into Carbon Utilization and Element Cycling Functions of Hydrothermarchaeota in Hydrothermal Sediment.</title>
        <authorList>
            <person name="Zhou Z."/>
            <person name="Liu Y."/>
            <person name="Xu W."/>
            <person name="Pan J."/>
            <person name="Luo Z.H."/>
            <person name="Li M."/>
        </authorList>
    </citation>
    <scope>NUCLEOTIDE SEQUENCE [LARGE SCALE GENOMIC DNA]</scope>
    <source>
        <strain evidence="9">HyVt-92</strain>
    </source>
</reference>
<comment type="subcellular location">
    <subcellularLocation>
        <location evidence="1">Cell membrane</location>
        <topology evidence="1">Multi-pass membrane protein</topology>
    </subcellularLocation>
</comment>
<dbReference type="AlphaFoldDB" id="A0A7V5HXU0"/>
<dbReference type="Pfam" id="PF04039">
    <property type="entry name" value="MnhB"/>
    <property type="match status" value="1"/>
</dbReference>
<evidence type="ECO:0000256" key="3">
    <source>
        <dbReference type="ARBA" id="ARBA00022475"/>
    </source>
</evidence>
<gene>
    <name evidence="9" type="ORF">ENL39_00100</name>
</gene>
<dbReference type="PANTHER" id="PTHR33932:SF4">
    <property type="entry name" value="NA(+)_H(+) ANTIPORTER SUBUNIT B"/>
    <property type="match status" value="1"/>
</dbReference>
<feature type="domain" description="Na+/H+ antiporter MnhB subunit-related protein" evidence="8">
    <location>
        <begin position="14"/>
        <end position="136"/>
    </location>
</feature>
<feature type="transmembrane region" description="Helical" evidence="7">
    <location>
        <begin position="84"/>
        <end position="103"/>
    </location>
</feature>
<evidence type="ECO:0000256" key="2">
    <source>
        <dbReference type="ARBA" id="ARBA00009425"/>
    </source>
</evidence>
<evidence type="ECO:0000259" key="8">
    <source>
        <dbReference type="Pfam" id="PF04039"/>
    </source>
</evidence>
<name>A0A7V5HXU0_UNCAE</name>
<keyword evidence="5 7" id="KW-1133">Transmembrane helix</keyword>
<dbReference type="EMBL" id="DRTT01000004">
    <property type="protein sequence ID" value="HHF97879.1"/>
    <property type="molecule type" value="Genomic_DNA"/>
</dbReference>
<organism evidence="9">
    <name type="scientific">Aerophobetes bacterium</name>
    <dbReference type="NCBI Taxonomy" id="2030807"/>
    <lineage>
        <taxon>Bacteria</taxon>
        <taxon>Candidatus Aerophobota</taxon>
    </lineage>
</organism>
<feature type="transmembrane region" description="Helical" evidence="7">
    <location>
        <begin position="21"/>
        <end position="39"/>
    </location>
</feature>
<dbReference type="Proteomes" id="UP000886070">
    <property type="component" value="Unassembled WGS sequence"/>
</dbReference>
<dbReference type="NCBIfam" id="NF006248">
    <property type="entry name" value="PRK08386.1"/>
    <property type="match status" value="1"/>
</dbReference>
<evidence type="ECO:0000256" key="7">
    <source>
        <dbReference type="SAM" id="Phobius"/>
    </source>
</evidence>
<keyword evidence="3" id="KW-1003">Cell membrane</keyword>
<feature type="transmembrane region" description="Helical" evidence="7">
    <location>
        <begin position="45"/>
        <end position="63"/>
    </location>
</feature>
<dbReference type="InterPro" id="IPR007182">
    <property type="entry name" value="MnhB"/>
</dbReference>
<comment type="caution">
    <text evidence="9">The sequence shown here is derived from an EMBL/GenBank/DDBJ whole genome shotgun (WGS) entry which is preliminary data.</text>
</comment>
<sequence length="151" mass="16088">MSPYRARKEGMTNIVKTISKFVVPPIILFGIYMVLHGHLTPGGGFPGGVIMASGFILLILSFGKEVTLKKLKVSTASILESTGALIFLCLAILGIPAGGWFFVNFLSKGYPLKIISAGIIPLANIGIGIKVMGGVFAVFFTLVVFRISAKR</sequence>
<keyword evidence="4 7" id="KW-0812">Transmembrane</keyword>
<proteinExistence type="inferred from homology"/>
<evidence type="ECO:0000256" key="1">
    <source>
        <dbReference type="ARBA" id="ARBA00004651"/>
    </source>
</evidence>
<feature type="transmembrane region" description="Helical" evidence="7">
    <location>
        <begin position="115"/>
        <end position="145"/>
    </location>
</feature>
<dbReference type="GO" id="GO:0005886">
    <property type="term" value="C:plasma membrane"/>
    <property type="evidence" value="ECO:0007669"/>
    <property type="project" value="UniProtKB-SubCell"/>
</dbReference>
<dbReference type="InterPro" id="IPR050622">
    <property type="entry name" value="CPA3_antiporter_subunitB"/>
</dbReference>
<evidence type="ECO:0000256" key="5">
    <source>
        <dbReference type="ARBA" id="ARBA00022989"/>
    </source>
</evidence>
<evidence type="ECO:0000256" key="4">
    <source>
        <dbReference type="ARBA" id="ARBA00022692"/>
    </source>
</evidence>
<evidence type="ECO:0000256" key="6">
    <source>
        <dbReference type="ARBA" id="ARBA00023136"/>
    </source>
</evidence>
<evidence type="ECO:0000313" key="9">
    <source>
        <dbReference type="EMBL" id="HHF97879.1"/>
    </source>
</evidence>
<comment type="similarity">
    <text evidence="2">Belongs to the CPA3 antiporters (TC 2.A.63) subunit B family.</text>
</comment>
<protein>
    <submittedName>
        <fullName evidence="9">Cation:proton antiporter</fullName>
    </submittedName>
</protein>
<dbReference type="PANTHER" id="PTHR33932">
    <property type="entry name" value="NA(+)/H(+) ANTIPORTER SUBUNIT B"/>
    <property type="match status" value="1"/>
</dbReference>
<keyword evidence="6 7" id="KW-0472">Membrane</keyword>